<dbReference type="EMBL" id="ML769412">
    <property type="protein sequence ID" value="KAE9404937.1"/>
    <property type="molecule type" value="Genomic_DNA"/>
</dbReference>
<proteinExistence type="predicted"/>
<organism evidence="1 2">
    <name type="scientific">Gymnopus androsaceus JB14</name>
    <dbReference type="NCBI Taxonomy" id="1447944"/>
    <lineage>
        <taxon>Eukaryota</taxon>
        <taxon>Fungi</taxon>
        <taxon>Dikarya</taxon>
        <taxon>Basidiomycota</taxon>
        <taxon>Agaricomycotina</taxon>
        <taxon>Agaricomycetes</taxon>
        <taxon>Agaricomycetidae</taxon>
        <taxon>Agaricales</taxon>
        <taxon>Marasmiineae</taxon>
        <taxon>Omphalotaceae</taxon>
        <taxon>Gymnopus</taxon>
    </lineage>
</organism>
<accession>A0A6A4I774</accession>
<evidence type="ECO:0000313" key="2">
    <source>
        <dbReference type="Proteomes" id="UP000799118"/>
    </source>
</evidence>
<protein>
    <submittedName>
        <fullName evidence="1">Uncharacterized protein</fullName>
    </submittedName>
</protein>
<name>A0A6A4I774_9AGAR</name>
<dbReference type="OrthoDB" id="2340858at2759"/>
<dbReference type="Proteomes" id="UP000799118">
    <property type="component" value="Unassembled WGS sequence"/>
</dbReference>
<gene>
    <name evidence="1" type="ORF">BT96DRAFT_972775</name>
</gene>
<reference evidence="1" key="1">
    <citation type="journal article" date="2019" name="Environ. Microbiol.">
        <title>Fungal ecological strategies reflected in gene transcription - a case study of two litter decomposers.</title>
        <authorList>
            <person name="Barbi F."/>
            <person name="Kohler A."/>
            <person name="Barry K."/>
            <person name="Baskaran P."/>
            <person name="Daum C."/>
            <person name="Fauchery L."/>
            <person name="Ihrmark K."/>
            <person name="Kuo A."/>
            <person name="LaButti K."/>
            <person name="Lipzen A."/>
            <person name="Morin E."/>
            <person name="Grigoriev I.V."/>
            <person name="Henrissat B."/>
            <person name="Lindahl B."/>
            <person name="Martin F."/>
        </authorList>
    </citation>
    <scope>NUCLEOTIDE SEQUENCE</scope>
    <source>
        <strain evidence="1">JB14</strain>
    </source>
</reference>
<keyword evidence="2" id="KW-1185">Reference proteome</keyword>
<evidence type="ECO:0000313" key="1">
    <source>
        <dbReference type="EMBL" id="KAE9404937.1"/>
    </source>
</evidence>
<sequence>MDDKIIDERLTLLKYATELPIRRSCHSVMQVLLGKASPLRTAIYEFPPNWAHFKSTGGKMLVLEGYGPAEKFILDLFEKWDFTGAVLIGNPGTGKTSFLHYLLWHELARRRTVIFYEVTRTLVFTANRVYKLNEDINRRFLLEKVLYRRSSASLSSSLNPTTRSQPYPRINSFALMQVRTPCTQLEAQYYNKSLGKKTMCSESGYEFGSFT</sequence>
<dbReference type="InterPro" id="IPR027417">
    <property type="entry name" value="P-loop_NTPase"/>
</dbReference>
<dbReference type="SUPFAM" id="SSF52540">
    <property type="entry name" value="P-loop containing nucleoside triphosphate hydrolases"/>
    <property type="match status" value="1"/>
</dbReference>
<dbReference type="AlphaFoldDB" id="A0A6A4I774"/>